<dbReference type="PROSITE" id="PS50075">
    <property type="entry name" value="CARRIER"/>
    <property type="match status" value="2"/>
</dbReference>
<dbReference type="InterPro" id="IPR014031">
    <property type="entry name" value="Ketoacyl_synth_C"/>
</dbReference>
<dbReference type="PROSITE" id="PS52019">
    <property type="entry name" value="PKS_MFAS_DH"/>
    <property type="match status" value="2"/>
</dbReference>
<accession>A0A0B6VSP5</accession>
<dbReference type="FunFam" id="1.10.1200.10:FF:000007">
    <property type="entry name" value="Probable polyketide synthase pks17"/>
    <property type="match status" value="2"/>
</dbReference>
<dbReference type="InterPro" id="IPR001227">
    <property type="entry name" value="Ac_transferase_dom_sf"/>
</dbReference>
<keyword evidence="5" id="KW-0808">Transferase</keyword>
<keyword evidence="7" id="KW-0511">Multifunctional enzyme</keyword>
<feature type="active site" description="Proton acceptor; for dehydratase activity" evidence="9">
    <location>
        <position position="2745"/>
    </location>
</feature>
<organism evidence="14">
    <name type="scientific">Streptomyces versipellis</name>
    <dbReference type="NCBI Taxonomy" id="67375"/>
    <lineage>
        <taxon>Bacteria</taxon>
        <taxon>Bacillati</taxon>
        <taxon>Actinomycetota</taxon>
        <taxon>Actinomycetes</taxon>
        <taxon>Kitasatosporales</taxon>
        <taxon>Streptomycetaceae</taxon>
        <taxon>Streptomyces</taxon>
    </lineage>
</organism>
<dbReference type="Pfam" id="PF14765">
    <property type="entry name" value="PS-DH"/>
    <property type="match status" value="2"/>
</dbReference>
<evidence type="ECO:0000256" key="5">
    <source>
        <dbReference type="ARBA" id="ARBA00022679"/>
    </source>
</evidence>
<evidence type="ECO:0000256" key="4">
    <source>
        <dbReference type="ARBA" id="ARBA00022553"/>
    </source>
</evidence>
<dbReference type="InterPro" id="IPR050091">
    <property type="entry name" value="PKS_NRPS_Biosynth_Enz"/>
</dbReference>
<keyword evidence="6" id="KW-0045">Antibiotic biosynthesis</keyword>
<dbReference type="Pfam" id="PF22953">
    <property type="entry name" value="SpnB_Rossmann"/>
    <property type="match status" value="2"/>
</dbReference>
<dbReference type="CDD" id="cd08956">
    <property type="entry name" value="KR_3_FAS_SDR_x"/>
    <property type="match status" value="2"/>
</dbReference>
<evidence type="ECO:0000256" key="2">
    <source>
        <dbReference type="ARBA" id="ARBA00004792"/>
    </source>
</evidence>
<evidence type="ECO:0000256" key="6">
    <source>
        <dbReference type="ARBA" id="ARBA00023194"/>
    </source>
</evidence>
<evidence type="ECO:0000256" key="7">
    <source>
        <dbReference type="ARBA" id="ARBA00023268"/>
    </source>
</evidence>
<dbReference type="Gene3D" id="3.40.366.10">
    <property type="entry name" value="Malonyl-Coenzyme A Acyl Carrier Protein, domain 2"/>
    <property type="match status" value="2"/>
</dbReference>
<dbReference type="InterPro" id="IPR036291">
    <property type="entry name" value="NAD(P)-bd_dom_sf"/>
</dbReference>
<dbReference type="EMBL" id="LC006086">
    <property type="protein sequence ID" value="BAQ21946.1"/>
    <property type="molecule type" value="Genomic_DNA"/>
</dbReference>
<sequence>MQKAIPPFPKTIPWFPNRNADTSVHHASSTVPMEAFRAFRVNPRERSRTLRPEFSMPTPSEERAVEALRASLLENERLRQHNQRLLQAAQEPIAIVSMACRFPGGVTSPETLWNLVSTGSDAISDFPDDRDWDLDSLYDPVPDQPGKSYTREGGFLYDADEFDADFFGISPREAVAMDPQQRLLLETGWEALERAGIDPATLRGSTTGVFAGVMANDYGAWLQRNPEAGDGYAGNGSAASIASGRIAYCFGFEGPAVTVDTACSSSLVAMHLAAQALRNGECTMALAGGVTVLATPTVFVEFARQRGLAPDGRCKSFAGAADGAGFSEGVGLVLLERLSDAQRNGHPILAVIRGSAVNQDGASNGLTAPNGPSQQRVIRAALANGRLAAGDVDAVEAHGTGTTLGDPIEAQALLATYGQDRTEDRPLWLGSVKSNIGHAQAAAGVAGVIKMVMAMRHGLLPQTLHIDEPSPHVDWEAGAVRLLTEPTPWPQTDRPRRAGVSSFGISGTNAHLILEAAPTPPVAEPVQDEGPVWPVVAWPVSARSPEALTAQAERLIDHVTAHPEVDTADIGHALATTRTHHDHRAVVIGARREELLEALQALAQGAEHPGLVLGPSDGTTAGGKTVFVFPGQGSQRPGMGHGLYTHSPVFATALDEACSHLDPHLEHPLQDIMFAPPDTPLAQLLHHTRYTQPALFAYQTALYHLLRHHNITPTHLIGHSIGEITAAHTAGVLNLPDAATLVTTRARLMADLPDNGTMLAIHPTTQEHLHHALTPYTGRVSIAAHNDPTSHVISGDTDAITELAHHFNQQGCKTRHLNVSHAFHSPHMDPILTPFHQTATTLTYHHPTIPIISNLTGTTATPQQLTNPHYWTQHIRQPVHFHQGITTTHTHGTTHYLELTPHPTLTPAIHNTLHTTDTPVTITPLQHHDHDPAHHFTTALATLHTHTTTPTWHHPHTHPAELPTYPFQHHPYWLHTPTTNASPTALGLAATTHPLLGATIHTADDRTLYTGRISLTTHPWLNDHAVAGTVILPGTAYLDLALHTATHTDHTGIQELTLHQPLTLTDTPVDLQLTVDSQGQITIHSRPAPTDTDDADPTWTTHATGQLTTDTATDIPATDAAAWPPLDATPISLDGFYDHLADRGYHYGPAFQALTTAWRHGNDLYSEVTLPEDTDATGFGIHPALLDAALHPLITNNTNADTDTAIRLPFSWTGIALHATTAATALRVHLTTTSDTTLAIHLTDTSGQPIATIEALTVRPVDPAQLATTGSTDSLYQLTWQPLTLPTSPASTPPTAIHHLTAPPDTDPLTATHTLTHHTLALLQKHLADDTLTDTRLVLLTHGAVAATHGEDITDLAAAAIWGLIRTAQNEHPDRILLVDTDQTEASQHTLPTAITTALTTGEPQLALRNGDVLVPRLTRAAAHQTDITPPAFDPDGTILITGGTGTLGAAAARHLVSEHGARHLLLASRSGPNAPGALELEAELTAHGAHITLTTCDTGNPTALQELLDAIPHDHPLTAVIHTAGTLHDATLHNLTPDHIDTVLHPKADTAWHLHHLTKNLDLAAFVLYSSAAGTLGNPGQAAYATANTFLDALATHRHTHGLPATSLAWGHWAESSGLTNKLDETDLARINRTGILPMPTDQALTLLDTALATGHPTLVPAQLSLPALRAQADALPRVLTSLIPASSRRRAQNTNAAHLQAQLAKLSEAEQHEFLLDLVRTHIATVLAYPSPQAVAPDRAFQDLGFDSLTAVELRNRLTSATGIRLPATLVFDHPTPTALARHIRTEILGTTTSAPLPLAGVAQTASDEPIAIVSMACRYPGGVTSPETLWNLVSSGTDAISGFPQGRGWDLENLYDPDPQQVGKSYAREGGFLYDADHFDADFFGISPREAVAMDPQQRLLLETSWEALERAGIDPAALHGTPTGVFTGVMYGDYATRLHHTPAEFEGYVGNGTAGSIVSGRVAYTFGFEGPAVTLDTACSSSLVAMHLAAQSLRNGECTMALAGGVTVLATPGVFVEFSRQRGLAPDGRCKSFAGAADGTGWGEGAGLVLLERLSDARRNGHPVLAVIRGSAINQDGASNGLTAPNGPSQQRVIRAALANGRLTAGDVDAVEAHGTGTTLGDPIEAQALLATYGQDRTEDRPLWLGSVKSNIGHAQAAAGVAGVIKMVMAMRHGLLPQTLHVDEPSPHVDWEAGAVSLLTEPTPWPQTDRPRRAGVSSFGISGTNAHLILEAAPTPPTPEPVEDEGPVWPVVAWPVSARSPEALTAQAERLIDHATHNPDTDVTDIGHALATTRAHHTHRAVALGTNRDELLDALHALAQGQDHPGLVLGPSDGTTAGGKTVFVFPGQGSQRPGMGHGLYTHSPVFATALDEACSHLDPHLEHPLQDIMFAPPDTPLAQLLHHTRYTQPALFAYQTALYHLLRHHNITPTHLIGHSIGEITAAHTAGVLNLPDAATLVTTRARLMADLPDNGTMLAIHPTTQEHLHHALTPYTGRISIAAHNDPTSHVISGDTDAITELAHHFNQQGCKTRHLNVSHAFHSPHMDPILTPFHQTATTLTYHHPTIPIISNLTGTTATPQQLTNPHYWTQHIRQPVHFHQGITTTHTHGTTHYLELTPHPTLTPAIHNTLHTTDTPVTITPLQHHDHDPAHHFTTALATLHTHTTTPTWHHPHTHPAELPTYPFQHHPYWLHTPTTTGDPTSLGQRTTTHPFLGAIVETAGTDRTLFTGRISLTTHPWLNDHAVAGTVILPGTAYLDLALHAADRMGLEGVEKLTIDSQLSLPEDGTVDLQVTVDPAADSGQRQITIHSRPAPSDPDEPGTWTRHATGQLTTTPPGTAPDTPTTWPPTNATPISLDGFYDHLADRGYHYGPAFQALTTAWRHGNDLYAEVTLPEDTDTTGHGIHPALLDAALHPLITNNADTDTAIRLPFSWTGIALHATTAATTLRVRLTPTSDTTLAIHLTDTSGQPIATIEALTVRPVDPAQLTTTQRPNNSLYQLTWQPLTLPASPASAPPISVHRLSAPPDTDPLTATHTLTHRTLALLQNHLADDTLTDTRLVLLTHGAIAATHGEDITDLAAAATWGLVRSAQNEHPDRILLIDTDHTDTPTPDTLTTLLTTGEPQLALRNGNTLVPRLTRTTTHQTDITPPAFDPDGTILITGGTGTLATATARHLVTHHGARHLLLASRSGPNAPGALELEAELTAHGAHITLTTCDTGNPTALQELLDAIPHDHPLTAVIHTAGTLHDAVLENLTPDHIDTVLHPKADTAWHLHHLTKNLDLAAFVLYSSAAGTLGNPGQAAYATANTFLDALATHRHTHGQPATSLAWGLWEETSGLTNALDTTDLARINRTGILPMPTDQALALLDTALTTGHPTLIPAQLSLPALRAQAAVGGVPPILTSLVPASRRATNTGGQQLRDRLAQLGEAAQLDLLLQLTLTHVATVLGYQSADAVNQEKTFQDLGFGSLSAIELRNRLTAATGIRLSATLIFDHPTPAALAQYLHGELTTDQNNSAAPVLADLTRLESSIAAVSAGDTTRKEISGRLKRLLQTMLAAEVDGNSKDDLSTATDDELFDALDRELGVS</sequence>
<dbReference type="SUPFAM" id="SSF53901">
    <property type="entry name" value="Thiolase-like"/>
    <property type="match status" value="2"/>
</dbReference>
<dbReference type="GO" id="GO:0004315">
    <property type="term" value="F:3-oxoacyl-[acyl-carrier-protein] synthase activity"/>
    <property type="evidence" value="ECO:0007669"/>
    <property type="project" value="InterPro"/>
</dbReference>
<dbReference type="InterPro" id="IPR057326">
    <property type="entry name" value="KR_dom"/>
</dbReference>
<reference evidence="14" key="1">
    <citation type="journal article" date="2015" name="J. Am. Chem. Soc.">
        <title>Biosynthesis of versipelostatin: identification of an enzyme-catalyzed [4+2]-cycloaddition required for macrocyclization of spirotetronate-containing polyketides.</title>
        <authorList>
            <person name="Hashimoto T."/>
            <person name="Hashimoto J."/>
            <person name="Teruya K."/>
            <person name="Hirano T."/>
            <person name="Shin-ya K."/>
            <person name="Ikeda H."/>
            <person name="Liu H."/>
            <person name="Nishiyama M."/>
            <person name="Kuzuyama T."/>
        </authorList>
    </citation>
    <scope>NUCLEOTIDE SEQUENCE</scope>
    <source>
        <strain evidence="14">4083-SVS6</strain>
    </source>
</reference>
<dbReference type="SMART" id="SM00823">
    <property type="entry name" value="PKS_PP"/>
    <property type="match status" value="2"/>
</dbReference>
<dbReference type="InterPro" id="IPR032821">
    <property type="entry name" value="PKS_assoc"/>
</dbReference>
<keyword evidence="8" id="KW-0012">Acyltransferase</keyword>
<dbReference type="InterPro" id="IPR049552">
    <property type="entry name" value="PKS_DH_N"/>
</dbReference>
<evidence type="ECO:0000256" key="8">
    <source>
        <dbReference type="ARBA" id="ARBA00023315"/>
    </source>
</evidence>
<dbReference type="PROSITE" id="PS00606">
    <property type="entry name" value="KS3_1"/>
    <property type="match status" value="2"/>
</dbReference>
<dbReference type="SUPFAM" id="SSF51735">
    <property type="entry name" value="NAD(P)-binding Rossmann-fold domains"/>
    <property type="match status" value="4"/>
</dbReference>
<keyword evidence="3" id="KW-0596">Phosphopantetheine</keyword>
<dbReference type="SMART" id="SM00827">
    <property type="entry name" value="PKS_AT"/>
    <property type="match status" value="2"/>
</dbReference>
<dbReference type="Gene3D" id="3.30.70.3290">
    <property type="match status" value="2"/>
</dbReference>
<comment type="cofactor">
    <cofactor evidence="1">
        <name>pantetheine 4'-phosphate</name>
        <dbReference type="ChEBI" id="CHEBI:47942"/>
    </cofactor>
</comment>
<dbReference type="GO" id="GO:0033068">
    <property type="term" value="P:macrolide biosynthetic process"/>
    <property type="evidence" value="ECO:0007669"/>
    <property type="project" value="UniProtKB-ARBA"/>
</dbReference>
<dbReference type="Pfam" id="PF00109">
    <property type="entry name" value="ketoacyl-synt"/>
    <property type="match status" value="2"/>
</dbReference>
<gene>
    <name evidence="14" type="primary">vstA3</name>
</gene>
<dbReference type="Pfam" id="PF02801">
    <property type="entry name" value="Ketoacyl-synt_C"/>
    <property type="match status" value="2"/>
</dbReference>
<evidence type="ECO:0000259" key="13">
    <source>
        <dbReference type="PROSITE" id="PS52019"/>
    </source>
</evidence>
<evidence type="ECO:0000256" key="1">
    <source>
        <dbReference type="ARBA" id="ARBA00001957"/>
    </source>
</evidence>
<dbReference type="InterPro" id="IPR016036">
    <property type="entry name" value="Malonyl_transacylase_ACP-bd"/>
</dbReference>
<name>A0A0B6VSP5_9ACTN</name>
<dbReference type="Gene3D" id="1.10.1200.10">
    <property type="entry name" value="ACP-like"/>
    <property type="match status" value="2"/>
</dbReference>
<protein>
    <submittedName>
        <fullName evidence="14">Putative type I polyketide synthase</fullName>
    </submittedName>
</protein>
<feature type="active site" description="Proton donor; for dehydratase activity" evidence="9">
    <location>
        <position position="2912"/>
    </location>
</feature>
<dbReference type="SUPFAM" id="SSF55048">
    <property type="entry name" value="Probable ACP-binding domain of malonyl-CoA ACP transacylase"/>
    <property type="match status" value="2"/>
</dbReference>
<dbReference type="InterPro" id="IPR036736">
    <property type="entry name" value="ACP-like_sf"/>
</dbReference>
<dbReference type="PROSITE" id="PS52004">
    <property type="entry name" value="KS3_2"/>
    <property type="match status" value="2"/>
</dbReference>
<dbReference type="InterPro" id="IPR016035">
    <property type="entry name" value="Acyl_Trfase/lysoPLipase"/>
</dbReference>
<dbReference type="CDD" id="cd00833">
    <property type="entry name" value="PKS"/>
    <property type="match status" value="2"/>
</dbReference>
<feature type="domain" description="Carrier" evidence="11">
    <location>
        <begin position="1715"/>
        <end position="1790"/>
    </location>
</feature>
<dbReference type="InterPro" id="IPR020841">
    <property type="entry name" value="PKS_Beta-ketoAc_synthase_dom"/>
</dbReference>
<dbReference type="InterPro" id="IPR055123">
    <property type="entry name" value="SpnB-like_Rossmann"/>
</dbReference>
<dbReference type="Pfam" id="PF08990">
    <property type="entry name" value="Docking"/>
    <property type="match status" value="1"/>
</dbReference>
<dbReference type="SMART" id="SM00825">
    <property type="entry name" value="PKS_KS"/>
    <property type="match status" value="2"/>
</dbReference>
<dbReference type="Gene3D" id="3.40.47.10">
    <property type="match status" value="2"/>
</dbReference>
<dbReference type="SMART" id="SM00826">
    <property type="entry name" value="PKS_DH"/>
    <property type="match status" value="2"/>
</dbReference>
<dbReference type="InterPro" id="IPR042104">
    <property type="entry name" value="PKS_dehydratase_sf"/>
</dbReference>
<dbReference type="InterPro" id="IPR013968">
    <property type="entry name" value="PKS_KR"/>
</dbReference>
<feature type="region of interest" description="Disordered" evidence="10">
    <location>
        <begin position="2800"/>
        <end position="2852"/>
    </location>
</feature>
<dbReference type="InterPro" id="IPR016039">
    <property type="entry name" value="Thiolase-like"/>
</dbReference>
<dbReference type="InterPro" id="IPR049900">
    <property type="entry name" value="PKS_mFAS_DH"/>
</dbReference>
<keyword evidence="4" id="KW-0597">Phosphoprotein</keyword>
<dbReference type="InterPro" id="IPR006162">
    <property type="entry name" value="Ppantetheine_attach_site"/>
</dbReference>
<dbReference type="Gene3D" id="3.40.50.720">
    <property type="entry name" value="NAD(P)-binding Rossmann-like Domain"/>
    <property type="match status" value="2"/>
</dbReference>
<dbReference type="InterPro" id="IPR015083">
    <property type="entry name" value="NorB/c/GfsB-D-like_docking"/>
</dbReference>
<dbReference type="PANTHER" id="PTHR43775">
    <property type="entry name" value="FATTY ACID SYNTHASE"/>
    <property type="match status" value="1"/>
</dbReference>
<dbReference type="InterPro" id="IPR020807">
    <property type="entry name" value="PKS_DH"/>
</dbReference>
<dbReference type="InterPro" id="IPR014043">
    <property type="entry name" value="Acyl_transferase_dom"/>
</dbReference>
<dbReference type="Pfam" id="PF21089">
    <property type="entry name" value="PKS_DH_N"/>
    <property type="match status" value="2"/>
</dbReference>
<feature type="domain" description="PKS/mFAS DH" evidence="13">
    <location>
        <begin position="2713"/>
        <end position="2990"/>
    </location>
</feature>
<dbReference type="Pfam" id="PF00698">
    <property type="entry name" value="Acyl_transf_1"/>
    <property type="match status" value="2"/>
</dbReference>
<dbReference type="GO" id="GO:0004312">
    <property type="term" value="F:fatty acid synthase activity"/>
    <property type="evidence" value="ECO:0007669"/>
    <property type="project" value="TreeGrafter"/>
</dbReference>
<evidence type="ECO:0000256" key="10">
    <source>
        <dbReference type="SAM" id="MobiDB-lite"/>
    </source>
</evidence>
<dbReference type="InterPro" id="IPR049551">
    <property type="entry name" value="PKS_DH_C"/>
</dbReference>
<evidence type="ECO:0000259" key="12">
    <source>
        <dbReference type="PROSITE" id="PS52004"/>
    </source>
</evidence>
<feature type="domain" description="Ketosynthase family 3 (KS3)" evidence="12">
    <location>
        <begin position="90"/>
        <end position="516"/>
    </location>
</feature>
<evidence type="ECO:0000256" key="9">
    <source>
        <dbReference type="PROSITE-ProRule" id="PRU01363"/>
    </source>
</evidence>
<dbReference type="InterPro" id="IPR009081">
    <property type="entry name" value="PP-bd_ACP"/>
</dbReference>
<feature type="region of interest" description="N-terminal hotdog fold" evidence="9">
    <location>
        <begin position="993"/>
        <end position="1114"/>
    </location>
</feature>
<dbReference type="Gene3D" id="3.10.129.110">
    <property type="entry name" value="Polyketide synthase dehydratase"/>
    <property type="match status" value="2"/>
</dbReference>
<dbReference type="InterPro" id="IPR014030">
    <property type="entry name" value="Ketoacyl_synth_N"/>
</dbReference>
<feature type="active site" description="Proton acceptor; for dehydratase activity" evidence="9">
    <location>
        <position position="1024"/>
    </location>
</feature>
<proteinExistence type="predicted"/>
<feature type="active site" description="Proton donor; for dehydratase activity" evidence="9">
    <location>
        <position position="1187"/>
    </location>
</feature>
<dbReference type="PROSITE" id="PS00012">
    <property type="entry name" value="PHOSPHOPANTETHEINE"/>
    <property type="match status" value="1"/>
</dbReference>
<feature type="domain" description="PKS/mFAS DH" evidence="13">
    <location>
        <begin position="993"/>
        <end position="1267"/>
    </location>
</feature>
<dbReference type="GO" id="GO:0006633">
    <property type="term" value="P:fatty acid biosynthetic process"/>
    <property type="evidence" value="ECO:0007669"/>
    <property type="project" value="InterPro"/>
</dbReference>
<dbReference type="SMART" id="SM00822">
    <property type="entry name" value="PKS_KR"/>
    <property type="match status" value="2"/>
</dbReference>
<evidence type="ECO:0000313" key="14">
    <source>
        <dbReference type="EMBL" id="BAQ21946.1"/>
    </source>
</evidence>
<dbReference type="Pfam" id="PF08659">
    <property type="entry name" value="KR"/>
    <property type="match status" value="2"/>
</dbReference>
<dbReference type="SMART" id="SM01294">
    <property type="entry name" value="PKS_PP_betabranch"/>
    <property type="match status" value="1"/>
</dbReference>
<dbReference type="FunFam" id="3.40.47.10:FF:000019">
    <property type="entry name" value="Polyketide synthase type I"/>
    <property type="match status" value="2"/>
</dbReference>
<comment type="pathway">
    <text evidence="2">Antibiotic biosynthesis.</text>
</comment>
<feature type="region of interest" description="C-terminal hotdog fold" evidence="9">
    <location>
        <begin position="2853"/>
        <end position="2990"/>
    </location>
</feature>
<dbReference type="InterPro" id="IPR020806">
    <property type="entry name" value="PKS_PP-bd"/>
</dbReference>
<evidence type="ECO:0000259" key="11">
    <source>
        <dbReference type="PROSITE" id="PS50075"/>
    </source>
</evidence>
<dbReference type="InterPro" id="IPR018201">
    <property type="entry name" value="Ketoacyl_synth_AS"/>
</dbReference>
<feature type="region of interest" description="C-terminal hotdog fold" evidence="9">
    <location>
        <begin position="1128"/>
        <end position="1267"/>
    </location>
</feature>
<dbReference type="Pfam" id="PF16197">
    <property type="entry name" value="KAsynt_C_assoc"/>
    <property type="match status" value="2"/>
</dbReference>
<feature type="compositionally biased region" description="Low complexity" evidence="10">
    <location>
        <begin position="2834"/>
        <end position="2852"/>
    </location>
</feature>
<dbReference type="Pfam" id="PF00550">
    <property type="entry name" value="PP-binding"/>
    <property type="match status" value="2"/>
</dbReference>
<evidence type="ECO:0000256" key="3">
    <source>
        <dbReference type="ARBA" id="ARBA00022450"/>
    </source>
</evidence>
<dbReference type="SUPFAM" id="SSF52151">
    <property type="entry name" value="FabD/lysophospholipase-like"/>
    <property type="match status" value="2"/>
</dbReference>
<dbReference type="PANTHER" id="PTHR43775:SF51">
    <property type="entry name" value="INACTIVE PHENOLPHTHIOCEROL SYNTHESIS POLYKETIDE SYNTHASE TYPE I PKS1-RELATED"/>
    <property type="match status" value="1"/>
</dbReference>
<feature type="domain" description="Carrier" evidence="11">
    <location>
        <begin position="3436"/>
        <end position="3511"/>
    </location>
</feature>
<feature type="domain" description="Ketosynthase family 3 (KS3)" evidence="12">
    <location>
        <begin position="1810"/>
        <end position="2236"/>
    </location>
</feature>
<dbReference type="GO" id="GO:0031177">
    <property type="term" value="F:phosphopantetheine binding"/>
    <property type="evidence" value="ECO:0007669"/>
    <property type="project" value="InterPro"/>
</dbReference>
<dbReference type="SUPFAM" id="SSF47336">
    <property type="entry name" value="ACP-like"/>
    <property type="match status" value="2"/>
</dbReference>
<feature type="region of interest" description="N-terminal hotdog fold" evidence="9">
    <location>
        <begin position="2713"/>
        <end position="2840"/>
    </location>
</feature>